<dbReference type="OrthoDB" id="1938994at2759"/>
<gene>
    <name evidence="1" type="ORF">VOLCADRAFT_92638</name>
</gene>
<evidence type="ECO:0000313" key="2">
    <source>
        <dbReference type="Proteomes" id="UP000001058"/>
    </source>
</evidence>
<dbReference type="Proteomes" id="UP000001058">
    <property type="component" value="Unassembled WGS sequence"/>
</dbReference>
<dbReference type="KEGG" id="vcn:VOLCADRAFT_92638"/>
<dbReference type="STRING" id="3068.D8U062"/>
<accession>D8U062</accession>
<dbReference type="GeneID" id="9628341"/>
<dbReference type="EMBL" id="GL378348">
    <property type="protein sequence ID" value="EFJ46882.1"/>
    <property type="molecule type" value="Genomic_DNA"/>
</dbReference>
<name>D8U062_VOLCA</name>
<evidence type="ECO:0000313" key="1">
    <source>
        <dbReference type="EMBL" id="EFJ46882.1"/>
    </source>
</evidence>
<keyword evidence="2" id="KW-1185">Reference proteome</keyword>
<reference evidence="1 2" key="1">
    <citation type="journal article" date="2010" name="Science">
        <title>Genomic analysis of organismal complexity in the multicellular green alga Volvox carteri.</title>
        <authorList>
            <person name="Prochnik S.E."/>
            <person name="Umen J."/>
            <person name="Nedelcu A.M."/>
            <person name="Hallmann A."/>
            <person name="Miller S.M."/>
            <person name="Nishii I."/>
            <person name="Ferris P."/>
            <person name="Kuo A."/>
            <person name="Mitros T."/>
            <person name="Fritz-Laylin L.K."/>
            <person name="Hellsten U."/>
            <person name="Chapman J."/>
            <person name="Simakov O."/>
            <person name="Rensing S.A."/>
            <person name="Terry A."/>
            <person name="Pangilinan J."/>
            <person name="Kapitonov V."/>
            <person name="Jurka J."/>
            <person name="Salamov A."/>
            <person name="Shapiro H."/>
            <person name="Schmutz J."/>
            <person name="Grimwood J."/>
            <person name="Lindquist E."/>
            <person name="Lucas S."/>
            <person name="Grigoriev I.V."/>
            <person name="Schmitt R."/>
            <person name="Kirk D."/>
            <person name="Rokhsar D.S."/>
        </authorList>
    </citation>
    <scope>NUCLEOTIDE SEQUENCE [LARGE SCALE GENOMIC DNA]</scope>
    <source>
        <strain evidence="2">f. Nagariensis / Eve</strain>
    </source>
</reference>
<dbReference type="InParanoid" id="D8U062"/>
<organism evidence="2">
    <name type="scientific">Volvox carteri f. nagariensis</name>
    <dbReference type="NCBI Taxonomy" id="3068"/>
    <lineage>
        <taxon>Eukaryota</taxon>
        <taxon>Viridiplantae</taxon>
        <taxon>Chlorophyta</taxon>
        <taxon>core chlorophytes</taxon>
        <taxon>Chlorophyceae</taxon>
        <taxon>CS clade</taxon>
        <taxon>Chlamydomonadales</taxon>
        <taxon>Volvocaceae</taxon>
        <taxon>Volvox</taxon>
    </lineage>
</organism>
<dbReference type="AlphaFoldDB" id="D8U062"/>
<dbReference type="RefSeq" id="XP_002952091.1">
    <property type="nucleotide sequence ID" value="XM_002952045.1"/>
</dbReference>
<sequence length="404" mass="43411">MEAGDKPAYATKPLHRGTAGTAVQILANYFALQRLKHFPEAADHYDVTFKSASHGKRGVRGVRVHCPICCCTHSLNRLRPCKGMVHTARRSAAAPSPAGPVEAAAGTTAAVATTSSAAAAGHADEANREDLPPRLAFRIMSQLARDERWPAAAWAFDGRKNLFVPEELLPPPGELLEFRVELSPEQAAGGGRVKSKIFTVVDVVLRHPFNLMKDCLICGRSMIFTQNKPTPISKNMELISGVKQASTWVAAEGQQNAGRGGGGGPPVVGEVKDAYGGVDARQVAWRSQGSRAPGWWGAPPRDGGADLPYISLRRRASSFKAVESGLALNLDTTFGAFLAPARLGDLLGEAWRRGPREFVASAKGLIGTKVEFKLPNGAMRRKAIRGFSEAGADNTKFWNEEKQR</sequence>
<protein>
    <submittedName>
        <fullName evidence="1">Uncharacterized protein</fullName>
    </submittedName>
</protein>
<proteinExistence type="predicted"/>